<feature type="domain" description="HTH gntR-type" evidence="4">
    <location>
        <begin position="8"/>
        <end position="76"/>
    </location>
</feature>
<dbReference type="CDD" id="cd07377">
    <property type="entry name" value="WHTH_GntR"/>
    <property type="match status" value="1"/>
</dbReference>
<keyword evidence="3" id="KW-0804">Transcription</keyword>
<dbReference type="FunFam" id="1.10.10.10:FF:000079">
    <property type="entry name" value="GntR family transcriptional regulator"/>
    <property type="match status" value="1"/>
</dbReference>
<dbReference type="RefSeq" id="WP_161129583.1">
    <property type="nucleotide sequence ID" value="NZ_WWTM01000092.1"/>
</dbReference>
<gene>
    <name evidence="5" type="ORF">GT664_22310</name>
</gene>
<protein>
    <submittedName>
        <fullName evidence="5">UTRA domain-containing protein</fullName>
    </submittedName>
</protein>
<dbReference type="PANTHER" id="PTHR44846:SF1">
    <property type="entry name" value="MANNOSYL-D-GLYCERATE TRANSPORT_METABOLISM SYSTEM REPRESSOR MNGR-RELATED"/>
    <property type="match status" value="1"/>
</dbReference>
<evidence type="ECO:0000313" key="6">
    <source>
        <dbReference type="Proteomes" id="UP000604383"/>
    </source>
</evidence>
<evidence type="ECO:0000313" key="5">
    <source>
        <dbReference type="EMBL" id="MZH58405.1"/>
    </source>
</evidence>
<evidence type="ECO:0000259" key="4">
    <source>
        <dbReference type="PROSITE" id="PS50949"/>
    </source>
</evidence>
<dbReference type="PROSITE" id="PS50949">
    <property type="entry name" value="HTH_GNTR"/>
    <property type="match status" value="1"/>
</dbReference>
<dbReference type="Gene3D" id="1.10.10.10">
    <property type="entry name" value="Winged helix-like DNA-binding domain superfamily/Winged helix DNA-binding domain"/>
    <property type="match status" value="1"/>
</dbReference>
<dbReference type="SMART" id="SM00345">
    <property type="entry name" value="HTH_GNTR"/>
    <property type="match status" value="1"/>
</dbReference>
<keyword evidence="2" id="KW-0238">DNA-binding</keyword>
<name>A0AB36BDB1_CLOIN</name>
<dbReference type="InterPro" id="IPR050679">
    <property type="entry name" value="Bact_HTH_transcr_reg"/>
</dbReference>
<dbReference type="InterPro" id="IPR036390">
    <property type="entry name" value="WH_DNA-bd_sf"/>
</dbReference>
<dbReference type="PRINTS" id="PR00035">
    <property type="entry name" value="HTHGNTR"/>
</dbReference>
<evidence type="ECO:0000256" key="1">
    <source>
        <dbReference type="ARBA" id="ARBA00023015"/>
    </source>
</evidence>
<dbReference type="SMART" id="SM00866">
    <property type="entry name" value="UTRA"/>
    <property type="match status" value="1"/>
</dbReference>
<dbReference type="InterPro" id="IPR000524">
    <property type="entry name" value="Tscrpt_reg_HTH_GntR"/>
</dbReference>
<dbReference type="EMBL" id="WWTN01000095">
    <property type="protein sequence ID" value="MZH58405.1"/>
    <property type="molecule type" value="Genomic_DNA"/>
</dbReference>
<comment type="caution">
    <text evidence="5">The sequence shown here is derived from an EMBL/GenBank/DDBJ whole genome shotgun (WGS) entry which is preliminary data.</text>
</comment>
<accession>A0AB36BDB1</accession>
<dbReference type="Pfam" id="PF00392">
    <property type="entry name" value="GntR"/>
    <property type="match status" value="1"/>
</dbReference>
<dbReference type="InterPro" id="IPR036388">
    <property type="entry name" value="WH-like_DNA-bd_sf"/>
</dbReference>
<dbReference type="GO" id="GO:0003677">
    <property type="term" value="F:DNA binding"/>
    <property type="evidence" value="ECO:0007669"/>
    <property type="project" value="UniProtKB-KW"/>
</dbReference>
<organism evidence="5 6">
    <name type="scientific">Clostridium innocuum</name>
    <dbReference type="NCBI Taxonomy" id="1522"/>
    <lineage>
        <taxon>Bacteria</taxon>
        <taxon>Bacillati</taxon>
        <taxon>Bacillota</taxon>
        <taxon>Clostridia</taxon>
        <taxon>Eubacteriales</taxon>
        <taxon>Clostridiaceae</taxon>
        <taxon>Clostridium</taxon>
    </lineage>
</organism>
<proteinExistence type="predicted"/>
<dbReference type="Proteomes" id="UP000604383">
    <property type="component" value="Unassembled WGS sequence"/>
</dbReference>
<dbReference type="InterPro" id="IPR028978">
    <property type="entry name" value="Chorismate_lyase_/UTRA_dom_sf"/>
</dbReference>
<dbReference type="SUPFAM" id="SSF64288">
    <property type="entry name" value="Chorismate lyase-like"/>
    <property type="match status" value="1"/>
</dbReference>
<dbReference type="SUPFAM" id="SSF46785">
    <property type="entry name" value="Winged helix' DNA-binding domain"/>
    <property type="match status" value="1"/>
</dbReference>
<dbReference type="Gene3D" id="3.40.1410.10">
    <property type="entry name" value="Chorismate lyase-like"/>
    <property type="match status" value="1"/>
</dbReference>
<dbReference type="PANTHER" id="PTHR44846">
    <property type="entry name" value="MANNOSYL-D-GLYCERATE TRANSPORT/METABOLISM SYSTEM REPRESSOR MNGR-RELATED"/>
    <property type="match status" value="1"/>
</dbReference>
<dbReference type="GO" id="GO:0003700">
    <property type="term" value="F:DNA-binding transcription factor activity"/>
    <property type="evidence" value="ECO:0007669"/>
    <property type="project" value="InterPro"/>
</dbReference>
<keyword evidence="1" id="KW-0805">Transcription regulation</keyword>
<reference evidence="5" key="1">
    <citation type="journal article" date="2019" name="Nat. Med.">
        <title>A library of human gut bacterial isolates paired with longitudinal multiomics data enables mechanistic microbiome research.</title>
        <authorList>
            <person name="Poyet M."/>
            <person name="Groussin M."/>
            <person name="Gibbons S.M."/>
            <person name="Avila-Pacheco J."/>
            <person name="Jiang X."/>
            <person name="Kearney S.M."/>
            <person name="Perrotta A.R."/>
            <person name="Berdy B."/>
            <person name="Zhao S."/>
            <person name="Lieberman T.D."/>
            <person name="Swanson P.K."/>
            <person name="Smith M."/>
            <person name="Roesemann S."/>
            <person name="Alexander J.E."/>
            <person name="Rich S.A."/>
            <person name="Livny J."/>
            <person name="Vlamakis H."/>
            <person name="Clish C."/>
            <person name="Bullock K."/>
            <person name="Deik A."/>
            <person name="Scott J."/>
            <person name="Pierce K.A."/>
            <person name="Xavier R.J."/>
            <person name="Alm E.J."/>
        </authorList>
    </citation>
    <scope>NUCLEOTIDE SEQUENCE</scope>
    <source>
        <strain evidence="5">BIOML-A12</strain>
    </source>
</reference>
<dbReference type="InterPro" id="IPR011663">
    <property type="entry name" value="UTRA"/>
</dbReference>
<dbReference type="GO" id="GO:0045892">
    <property type="term" value="P:negative regulation of DNA-templated transcription"/>
    <property type="evidence" value="ECO:0007669"/>
    <property type="project" value="TreeGrafter"/>
</dbReference>
<dbReference type="AlphaFoldDB" id="A0AB36BDB1"/>
<evidence type="ECO:0000256" key="3">
    <source>
        <dbReference type="ARBA" id="ARBA00023163"/>
    </source>
</evidence>
<evidence type="ECO:0000256" key="2">
    <source>
        <dbReference type="ARBA" id="ARBA00023125"/>
    </source>
</evidence>
<dbReference type="Pfam" id="PF07702">
    <property type="entry name" value="UTRA"/>
    <property type="match status" value="1"/>
</dbReference>
<sequence length="246" mass="28256">MNEAYNKVPLYCKLAESIEEKINEGIWKQGSRIPSERELSMMYGMSRITVRNAIDELARQGKLEKVQGKGTFVLSKSIIQNLGNVYSFSREMEKQGKISSTKLLSRELLKADRKLADRLGINEGERIIYIERLRCADGCIPIMIERTYFVFETYDFILNIDLEKESLYKSLENDYGIVINKAVETFKACELNPLECKLLNCAKNQYGLLVKRTSYSNDRIVCYSTIVSKGDIFEFTVKLSSAIQIF</sequence>